<evidence type="ECO:0000313" key="1">
    <source>
        <dbReference type="EMBL" id="WWM66111.1"/>
    </source>
</evidence>
<evidence type="ECO:0000313" key="2">
    <source>
        <dbReference type="Proteomes" id="UP001372714"/>
    </source>
</evidence>
<dbReference type="Proteomes" id="UP001372714">
    <property type="component" value="Chromosome"/>
</dbReference>
<keyword evidence="2" id="KW-1185">Reference proteome</keyword>
<proteinExistence type="predicted"/>
<protein>
    <submittedName>
        <fullName evidence="1">Uncharacterized protein</fullName>
    </submittedName>
</protein>
<gene>
    <name evidence="1" type="ORF">V6W80_20710</name>
</gene>
<name>A0ABZ2FMQ2_9PSED</name>
<sequence length="279" mass="31494">MRDNYKFEMKGRAFEDGDRLDKVAAGLQALQHIFDGQFRAISDKKRLHEQDRQLFQARIFRYEDGSFIAYLGVAYSGLQTALPFIQGTPNIWEATKNAFDFLKNIYESAHNGEEVKITHEGNGNTIVHANSSTIIYNGPVVNIGTQIIGAVRELDDLLDNEEVSKVVLEGPDSTPILEMESSKKGLYYPPTRIDDSPIQILCDIYDFNKYDKTGKARISTQQKIPLGNYKFRSIGDQSVEEFILSMTEPQVLLNCLIKYQTDPLSESKINEILVISIAA</sequence>
<dbReference type="RefSeq" id="WP_338545275.1">
    <property type="nucleotide sequence ID" value="NZ_CP145723.1"/>
</dbReference>
<dbReference type="EMBL" id="CP145723">
    <property type="protein sequence ID" value="WWM66111.1"/>
    <property type="molecule type" value="Genomic_DNA"/>
</dbReference>
<reference evidence="1 2" key="1">
    <citation type="submission" date="2024-02" db="EMBL/GenBank/DDBJ databases">
        <title>The whole genome sequence of Pseudomonas benzopyrenica MLY92.</title>
        <authorList>
            <person name="Liu Y."/>
        </authorList>
    </citation>
    <scope>NUCLEOTIDE SEQUENCE [LARGE SCALE GENOMIC DNA]</scope>
    <source>
        <strain evidence="1 2">MLY92</strain>
    </source>
</reference>
<organism evidence="1 2">
    <name type="scientific">Pseudomonas benzopyrenica</name>
    <dbReference type="NCBI Taxonomy" id="2993566"/>
    <lineage>
        <taxon>Bacteria</taxon>
        <taxon>Pseudomonadati</taxon>
        <taxon>Pseudomonadota</taxon>
        <taxon>Gammaproteobacteria</taxon>
        <taxon>Pseudomonadales</taxon>
        <taxon>Pseudomonadaceae</taxon>
        <taxon>Pseudomonas</taxon>
    </lineage>
</organism>
<accession>A0ABZ2FMQ2</accession>